<keyword evidence="3" id="KW-0472">Membrane</keyword>
<organism evidence="6 7">
    <name type="scientific">Stachybotrys elegans</name>
    <dbReference type="NCBI Taxonomy" id="80388"/>
    <lineage>
        <taxon>Eukaryota</taxon>
        <taxon>Fungi</taxon>
        <taxon>Dikarya</taxon>
        <taxon>Ascomycota</taxon>
        <taxon>Pezizomycotina</taxon>
        <taxon>Sordariomycetes</taxon>
        <taxon>Hypocreomycetidae</taxon>
        <taxon>Hypocreales</taxon>
        <taxon>Stachybotryaceae</taxon>
        <taxon>Stachybotrys</taxon>
    </lineage>
</organism>
<reference evidence="6" key="1">
    <citation type="journal article" date="2021" name="Nat. Commun.">
        <title>Genetic determinants of endophytism in the Arabidopsis root mycobiome.</title>
        <authorList>
            <person name="Mesny F."/>
            <person name="Miyauchi S."/>
            <person name="Thiergart T."/>
            <person name="Pickel B."/>
            <person name="Atanasova L."/>
            <person name="Karlsson M."/>
            <person name="Huettel B."/>
            <person name="Barry K.W."/>
            <person name="Haridas S."/>
            <person name="Chen C."/>
            <person name="Bauer D."/>
            <person name="Andreopoulos W."/>
            <person name="Pangilinan J."/>
            <person name="LaButti K."/>
            <person name="Riley R."/>
            <person name="Lipzen A."/>
            <person name="Clum A."/>
            <person name="Drula E."/>
            <person name="Henrissat B."/>
            <person name="Kohler A."/>
            <person name="Grigoriev I.V."/>
            <person name="Martin F.M."/>
            <person name="Hacquard S."/>
        </authorList>
    </citation>
    <scope>NUCLEOTIDE SEQUENCE</scope>
    <source>
        <strain evidence="6">MPI-CAGE-CH-0235</strain>
    </source>
</reference>
<keyword evidence="2" id="KW-0560">Oxidoreductase</keyword>
<dbReference type="EMBL" id="JAGPNK010000019">
    <property type="protein sequence ID" value="KAH7305231.1"/>
    <property type="molecule type" value="Genomic_DNA"/>
</dbReference>
<dbReference type="GO" id="GO:0016651">
    <property type="term" value="F:oxidoreductase activity, acting on NAD(P)H"/>
    <property type="evidence" value="ECO:0007669"/>
    <property type="project" value="InterPro"/>
</dbReference>
<dbReference type="InterPro" id="IPR013154">
    <property type="entry name" value="ADH-like_N"/>
</dbReference>
<dbReference type="AlphaFoldDB" id="A0A8K0SEA5"/>
<comment type="similarity">
    <text evidence="1">Belongs to the zinc-containing alcohol dehydrogenase family.</text>
</comment>
<comment type="caution">
    <text evidence="6">The sequence shown here is derived from an EMBL/GenBank/DDBJ whole genome shotgun (WGS) entry which is preliminary data.</text>
</comment>
<dbReference type="SUPFAM" id="SSF50129">
    <property type="entry name" value="GroES-like"/>
    <property type="match status" value="1"/>
</dbReference>
<dbReference type="PANTHER" id="PTHR45348">
    <property type="entry name" value="HYPOTHETICAL OXIDOREDUCTASE (EUROFUNG)"/>
    <property type="match status" value="1"/>
</dbReference>
<evidence type="ECO:0000313" key="7">
    <source>
        <dbReference type="Proteomes" id="UP000813444"/>
    </source>
</evidence>
<dbReference type="Pfam" id="PF08240">
    <property type="entry name" value="ADH_N"/>
    <property type="match status" value="1"/>
</dbReference>
<keyword evidence="7" id="KW-1185">Reference proteome</keyword>
<sequence>MIIGTMVASMKAVSTATVHEIDSPQMEATIPPTQKQLLLYGKGQPYKIQAGNPLPHLNPGELLVEIHSIGLNPIDWKSAAFGFGLPQLPSLNGREFTGRIVASYVEQGCSLEKGELVLAVSTDYRDFRKAAFQEYAIVSYSNAIRIPRRLQSYSEVASIGVAYVAASITLGVCFGISFTRGKGAEKCNFNLLDIAQSFPDDLPNDVASEVLHGISFADRPFPGEWILVYGASSVSAQVVMQLAKLLGFKVIGVADLEKHKVLLSRLGADLLVDKTNLEDASRQVQELVTGPLRFAVDTIGPETASWCQKILAAKAGSPPAVASEEETGGRLGHLVALTGGPKTSCPTVQVHKLPIKLFHTIGSIGVHLGEWLYELLDTGALKLPEVEFVNGGLEAVNTALDKLRAGKVSGKRLVVNVRSGF</sequence>
<proteinExistence type="inferred from homology"/>
<dbReference type="InterPro" id="IPR011032">
    <property type="entry name" value="GroES-like_sf"/>
</dbReference>
<keyword evidence="3" id="KW-0812">Transmembrane</keyword>
<feature type="domain" description="Alcohol dehydrogenase-like N-terminal" evidence="5">
    <location>
        <begin position="59"/>
        <end position="147"/>
    </location>
</feature>
<accession>A0A8K0SEA5</accession>
<dbReference type="Pfam" id="PF00107">
    <property type="entry name" value="ADH_zinc_N"/>
    <property type="match status" value="1"/>
</dbReference>
<evidence type="ECO:0000256" key="1">
    <source>
        <dbReference type="ARBA" id="ARBA00008072"/>
    </source>
</evidence>
<keyword evidence="3" id="KW-1133">Transmembrane helix</keyword>
<feature type="transmembrane region" description="Helical" evidence="3">
    <location>
        <begin position="156"/>
        <end position="178"/>
    </location>
</feature>
<evidence type="ECO:0000256" key="3">
    <source>
        <dbReference type="SAM" id="Phobius"/>
    </source>
</evidence>
<dbReference type="SUPFAM" id="SSF51735">
    <property type="entry name" value="NAD(P)-binding Rossmann-fold domains"/>
    <property type="match status" value="1"/>
</dbReference>
<dbReference type="InterPro" id="IPR013149">
    <property type="entry name" value="ADH-like_C"/>
</dbReference>
<dbReference type="Gene3D" id="3.40.50.720">
    <property type="entry name" value="NAD(P)-binding Rossmann-like Domain"/>
    <property type="match status" value="1"/>
</dbReference>
<evidence type="ECO:0000313" key="6">
    <source>
        <dbReference type="EMBL" id="KAH7305231.1"/>
    </source>
</evidence>
<evidence type="ECO:0000256" key="2">
    <source>
        <dbReference type="ARBA" id="ARBA00023002"/>
    </source>
</evidence>
<protein>
    <submittedName>
        <fullName evidence="6">Chaperonin 10-like protein</fullName>
    </submittedName>
</protein>
<name>A0A8K0SEA5_9HYPO</name>
<dbReference type="Proteomes" id="UP000813444">
    <property type="component" value="Unassembled WGS sequence"/>
</dbReference>
<evidence type="ECO:0000259" key="4">
    <source>
        <dbReference type="Pfam" id="PF00107"/>
    </source>
</evidence>
<dbReference type="PANTHER" id="PTHR45348:SF2">
    <property type="entry name" value="ZINC-TYPE ALCOHOL DEHYDROGENASE-LIKE PROTEIN C2E1P3.01"/>
    <property type="match status" value="1"/>
</dbReference>
<dbReference type="Gene3D" id="3.90.180.10">
    <property type="entry name" value="Medium-chain alcohol dehydrogenases, catalytic domain"/>
    <property type="match status" value="1"/>
</dbReference>
<dbReference type="InterPro" id="IPR047122">
    <property type="entry name" value="Trans-enoyl_RdTase-like"/>
</dbReference>
<gene>
    <name evidence="6" type="ORF">B0I35DRAFT_471676</name>
</gene>
<dbReference type="InterPro" id="IPR036291">
    <property type="entry name" value="NAD(P)-bd_dom_sf"/>
</dbReference>
<dbReference type="OrthoDB" id="201656at2759"/>
<feature type="domain" description="Alcohol dehydrogenase-like C-terminal" evidence="4">
    <location>
        <begin position="238"/>
        <end position="314"/>
    </location>
</feature>
<evidence type="ECO:0000259" key="5">
    <source>
        <dbReference type="Pfam" id="PF08240"/>
    </source>
</evidence>
<dbReference type="CDD" id="cd08249">
    <property type="entry name" value="enoyl_reductase_like"/>
    <property type="match status" value="1"/>
</dbReference>